<name>A0A5B8BY55_9MICO</name>
<evidence type="ECO:0000256" key="3">
    <source>
        <dbReference type="ARBA" id="ARBA00006743"/>
    </source>
</evidence>
<dbReference type="InterPro" id="IPR029041">
    <property type="entry name" value="FAD-linked_oxidoreductase-like"/>
</dbReference>
<comment type="pathway">
    <text evidence="2 8">One-carbon metabolism; tetrahydrofolate interconversion.</text>
</comment>
<dbReference type="GO" id="GO:0009086">
    <property type="term" value="P:methionine biosynthetic process"/>
    <property type="evidence" value="ECO:0007669"/>
    <property type="project" value="TreeGrafter"/>
</dbReference>
<evidence type="ECO:0000313" key="10">
    <source>
        <dbReference type="Proteomes" id="UP000314616"/>
    </source>
</evidence>
<protein>
    <recommendedName>
        <fullName evidence="8">Methylenetetrahydrofolate reductase</fullName>
    </recommendedName>
</protein>
<dbReference type="AlphaFoldDB" id="A0A5B8BY55"/>
<proteinExistence type="inferred from homology"/>
<dbReference type="CDD" id="cd00537">
    <property type="entry name" value="MTHFR"/>
    <property type="match status" value="1"/>
</dbReference>
<reference evidence="9 10" key="1">
    <citation type="submission" date="2019-05" db="EMBL/GenBank/DDBJ databases">
        <title>Georgenia *** sp. nov., and Georgenia *** sp. nov., isolated from the intestinal contents of plateau pika (Ochotona curzoniae) in the Qinghai-Tibet plateau of China.</title>
        <authorList>
            <person name="Tian Z."/>
        </authorList>
    </citation>
    <scope>NUCLEOTIDE SEQUENCE [LARGE SCALE GENOMIC DNA]</scope>
    <source>
        <strain evidence="9 10">Z443</strain>
    </source>
</reference>
<dbReference type="Pfam" id="PF02219">
    <property type="entry name" value="MTHFR"/>
    <property type="match status" value="2"/>
</dbReference>
<sequence>MSTSSLLCVTTATHPTVSFELFPPRKPELYEAVWQRVLRMAEAGPDFFSVTYGASGSSREASGELVRRLLAETSVPPIAHLTCVGADREQLAARVRGLLRAGVRDFLALRGDPPDGQTTWAPPSGGLARSSDLVALIREVEADELGYGPAARAGAVARSGPAARAGAAGEPPSVVAQDLGVVPADVVSVAVAAYPSGTSHTREEELVALREKQDAGADFAITQVFYNAEAYASLVADARDAGVHIPILPGILPLTDPRRLHRLEALSGVPVPADLDALLGCDDDAERQRRGIDATIALIDGVLEAGAPGLHLYTFNQDRPALDVLEHLRAGGLRNPALLTPPAVQRQSAAG</sequence>
<dbReference type="SUPFAM" id="SSF51730">
    <property type="entry name" value="FAD-linked oxidoreductase"/>
    <property type="match status" value="1"/>
</dbReference>
<dbReference type="GO" id="GO:0106312">
    <property type="term" value="F:methylenetetrahydrofolate reductase (NADH) activity"/>
    <property type="evidence" value="ECO:0007669"/>
    <property type="project" value="UniProtKB-EC"/>
</dbReference>
<comment type="catalytic activity">
    <reaction evidence="7">
        <text>(6S)-5-methyl-5,6,7,8-tetrahydrofolate + NAD(+) = (6R)-5,10-methylene-5,6,7,8-tetrahydrofolate + NADH + H(+)</text>
        <dbReference type="Rhea" id="RHEA:19821"/>
        <dbReference type="ChEBI" id="CHEBI:15378"/>
        <dbReference type="ChEBI" id="CHEBI:15636"/>
        <dbReference type="ChEBI" id="CHEBI:18608"/>
        <dbReference type="ChEBI" id="CHEBI:57540"/>
        <dbReference type="ChEBI" id="CHEBI:57945"/>
        <dbReference type="EC" id="1.5.1.54"/>
    </reaction>
    <physiologicalReaction direction="right-to-left" evidence="7">
        <dbReference type="Rhea" id="RHEA:19823"/>
    </physiologicalReaction>
</comment>
<dbReference type="PANTHER" id="PTHR45754">
    <property type="entry name" value="METHYLENETETRAHYDROFOLATE REDUCTASE"/>
    <property type="match status" value="1"/>
</dbReference>
<evidence type="ECO:0000256" key="8">
    <source>
        <dbReference type="RuleBase" id="RU003862"/>
    </source>
</evidence>
<comment type="cofactor">
    <cofactor evidence="1 8">
        <name>FAD</name>
        <dbReference type="ChEBI" id="CHEBI:57692"/>
    </cofactor>
</comment>
<dbReference type="OrthoDB" id="9812555at2"/>
<dbReference type="KEGG" id="gyu:FE374_00400"/>
<evidence type="ECO:0000256" key="2">
    <source>
        <dbReference type="ARBA" id="ARBA00004777"/>
    </source>
</evidence>
<dbReference type="InterPro" id="IPR003171">
    <property type="entry name" value="Mehydrof_redctse-like"/>
</dbReference>
<dbReference type="GO" id="GO:0035999">
    <property type="term" value="P:tetrahydrofolate interconversion"/>
    <property type="evidence" value="ECO:0007669"/>
    <property type="project" value="UniProtKB-UniPathway"/>
</dbReference>
<evidence type="ECO:0000313" key="9">
    <source>
        <dbReference type="EMBL" id="QDC23298.1"/>
    </source>
</evidence>
<evidence type="ECO:0000256" key="4">
    <source>
        <dbReference type="ARBA" id="ARBA00022630"/>
    </source>
</evidence>
<dbReference type="GO" id="GO:0005829">
    <property type="term" value="C:cytosol"/>
    <property type="evidence" value="ECO:0007669"/>
    <property type="project" value="TreeGrafter"/>
</dbReference>
<gene>
    <name evidence="9" type="ORF">FE374_00400</name>
</gene>
<evidence type="ECO:0000256" key="6">
    <source>
        <dbReference type="ARBA" id="ARBA00023002"/>
    </source>
</evidence>
<dbReference type="UniPathway" id="UPA00193"/>
<organism evidence="9 10">
    <name type="scientific">Georgenia yuyongxinii</name>
    <dbReference type="NCBI Taxonomy" id="2589797"/>
    <lineage>
        <taxon>Bacteria</taxon>
        <taxon>Bacillati</taxon>
        <taxon>Actinomycetota</taxon>
        <taxon>Actinomycetes</taxon>
        <taxon>Micrococcales</taxon>
        <taxon>Bogoriellaceae</taxon>
        <taxon>Georgenia</taxon>
    </lineage>
</organism>
<comment type="similarity">
    <text evidence="3 8">Belongs to the methylenetetrahydrofolate reductase family.</text>
</comment>
<keyword evidence="5 8" id="KW-0274">FAD</keyword>
<keyword evidence="6 8" id="KW-0560">Oxidoreductase</keyword>
<evidence type="ECO:0000256" key="1">
    <source>
        <dbReference type="ARBA" id="ARBA00001974"/>
    </source>
</evidence>
<evidence type="ECO:0000256" key="7">
    <source>
        <dbReference type="ARBA" id="ARBA00048628"/>
    </source>
</evidence>
<evidence type="ECO:0000256" key="5">
    <source>
        <dbReference type="ARBA" id="ARBA00022827"/>
    </source>
</evidence>
<dbReference type="Proteomes" id="UP000314616">
    <property type="component" value="Chromosome"/>
</dbReference>
<keyword evidence="4 8" id="KW-0285">Flavoprotein</keyword>
<dbReference type="GO" id="GO:0071949">
    <property type="term" value="F:FAD binding"/>
    <property type="evidence" value="ECO:0007669"/>
    <property type="project" value="TreeGrafter"/>
</dbReference>
<dbReference type="Gene3D" id="3.20.20.220">
    <property type="match status" value="1"/>
</dbReference>
<accession>A0A5B8BY55</accession>
<dbReference type="PANTHER" id="PTHR45754:SF3">
    <property type="entry name" value="METHYLENETETRAHYDROFOLATE REDUCTASE (NADPH)"/>
    <property type="match status" value="1"/>
</dbReference>
<dbReference type="EMBL" id="CP040915">
    <property type="protein sequence ID" value="QDC23298.1"/>
    <property type="molecule type" value="Genomic_DNA"/>
</dbReference>